<dbReference type="RefSeq" id="WP_109647779.1">
    <property type="nucleotide sequence ID" value="NZ_QGGB01000009.1"/>
</dbReference>
<dbReference type="NCBIfam" id="TIGR03999">
    <property type="entry name" value="thiol_BshA"/>
    <property type="match status" value="1"/>
</dbReference>
<organism evidence="3 4">
    <name type="scientific">Rhodohalobacter mucosus</name>
    <dbReference type="NCBI Taxonomy" id="2079485"/>
    <lineage>
        <taxon>Bacteria</taxon>
        <taxon>Pseudomonadati</taxon>
        <taxon>Balneolota</taxon>
        <taxon>Balneolia</taxon>
        <taxon>Balneolales</taxon>
        <taxon>Balneolaceae</taxon>
        <taxon>Rhodohalobacter</taxon>
    </lineage>
</organism>
<dbReference type="SUPFAM" id="SSF53756">
    <property type="entry name" value="UDP-Glycosyltransferase/glycogen phosphorylase"/>
    <property type="match status" value="1"/>
</dbReference>
<dbReference type="Pfam" id="PF13439">
    <property type="entry name" value="Glyco_transf_4"/>
    <property type="match status" value="1"/>
</dbReference>
<evidence type="ECO:0000313" key="3">
    <source>
        <dbReference type="EMBL" id="PWN05751.1"/>
    </source>
</evidence>
<reference evidence="3 4" key="1">
    <citation type="submission" date="2018-05" db="EMBL/GenBank/DDBJ databases">
        <title>Rhodohalobacter halophilus gen. nov., sp. nov., a moderately halophilic member of the family Balneolaceae.</title>
        <authorList>
            <person name="Liu Z.-W."/>
        </authorList>
    </citation>
    <scope>NUCLEOTIDE SEQUENCE [LARGE SCALE GENOMIC DNA]</scope>
    <source>
        <strain evidence="3 4">8A47</strain>
    </source>
</reference>
<evidence type="ECO:0000259" key="1">
    <source>
        <dbReference type="Pfam" id="PF00534"/>
    </source>
</evidence>
<dbReference type="InterPro" id="IPR050194">
    <property type="entry name" value="Glycosyltransferase_grp1"/>
</dbReference>
<evidence type="ECO:0000313" key="4">
    <source>
        <dbReference type="Proteomes" id="UP000245533"/>
    </source>
</evidence>
<dbReference type="Gene3D" id="3.40.50.2000">
    <property type="entry name" value="Glycogen Phosphorylase B"/>
    <property type="match status" value="2"/>
</dbReference>
<name>A0A316TQ06_9BACT</name>
<sequence length="382" mass="42457">MNIGIVCYPTFGGSGVVATELAKGLADRGHNLHILSYSRPARLDSFRTDITFHEVDLSSYPLFEYPPYDLALANLMVNLIHYEKLDVLHVHYAIPHATSAYLAKRILKDEASHVPVITTLHGTDITLIGSDPSYKQVVDFSINQSDGVTAVSEYLKKETYRHFDIKKDIKVIPNFIDLNRFKKSKKEHFKKAICPEGEKVVTHVSNFREVKRVPDVISAFSQVLQSGVKAKLLMVGDGPDRPRAEQKCRELGTCDHVRFLGKQEQVEEVLSISDLFMIPSGSETFGLAALEAMSCSVPVVSSNIGGLPEVNVHDETGYLCELGDVDCLGRRATAILKDEELHGRMAQAARKRAEMFSMDKIVSSYEDYYKEVKAGLNTSGTS</sequence>
<dbReference type="GO" id="GO:0071793">
    <property type="term" value="P:bacillithiol biosynthetic process"/>
    <property type="evidence" value="ECO:0007669"/>
    <property type="project" value="InterPro"/>
</dbReference>
<gene>
    <name evidence="3" type="primary">bshA</name>
    <name evidence="3" type="ORF">DDZ15_13580</name>
</gene>
<dbReference type="InterPro" id="IPR028098">
    <property type="entry name" value="Glyco_trans_4-like_N"/>
</dbReference>
<dbReference type="InterPro" id="IPR023881">
    <property type="entry name" value="Thiol_BshA"/>
</dbReference>
<feature type="domain" description="Glycosyl transferase family 1" evidence="1">
    <location>
        <begin position="185"/>
        <end position="352"/>
    </location>
</feature>
<keyword evidence="4" id="KW-1185">Reference proteome</keyword>
<dbReference type="InterPro" id="IPR001296">
    <property type="entry name" value="Glyco_trans_1"/>
</dbReference>
<protein>
    <submittedName>
        <fullName evidence="3">N-acetyl-alpha-D-glucosaminyl L-malate synthase BshA</fullName>
    </submittedName>
</protein>
<proteinExistence type="predicted"/>
<dbReference type="Proteomes" id="UP000245533">
    <property type="component" value="Unassembled WGS sequence"/>
</dbReference>
<accession>A0A316TQ06</accession>
<dbReference type="PANTHER" id="PTHR45947:SF14">
    <property type="entry name" value="SLL1723 PROTEIN"/>
    <property type="match status" value="1"/>
</dbReference>
<dbReference type="Pfam" id="PF00534">
    <property type="entry name" value="Glycos_transf_1"/>
    <property type="match status" value="1"/>
</dbReference>
<dbReference type="AlphaFoldDB" id="A0A316TQ06"/>
<feature type="domain" description="Glycosyltransferase subfamily 4-like N-terminal" evidence="2">
    <location>
        <begin position="11"/>
        <end position="180"/>
    </location>
</feature>
<dbReference type="EMBL" id="QGGB01000009">
    <property type="protein sequence ID" value="PWN05751.1"/>
    <property type="molecule type" value="Genomic_DNA"/>
</dbReference>
<dbReference type="PANTHER" id="PTHR45947">
    <property type="entry name" value="SULFOQUINOVOSYL TRANSFERASE SQD2"/>
    <property type="match status" value="1"/>
</dbReference>
<dbReference type="OrthoDB" id="9810929at2"/>
<dbReference type="GO" id="GO:0016757">
    <property type="term" value="F:glycosyltransferase activity"/>
    <property type="evidence" value="ECO:0007669"/>
    <property type="project" value="InterPro"/>
</dbReference>
<comment type="caution">
    <text evidence="3">The sequence shown here is derived from an EMBL/GenBank/DDBJ whole genome shotgun (WGS) entry which is preliminary data.</text>
</comment>
<evidence type="ECO:0000259" key="2">
    <source>
        <dbReference type="Pfam" id="PF13439"/>
    </source>
</evidence>